<feature type="compositionally biased region" description="Pro residues" evidence="5">
    <location>
        <begin position="20"/>
        <end position="36"/>
    </location>
</feature>
<comment type="caution">
    <text evidence="8">The sequence shown here is derived from an EMBL/GenBank/DDBJ whole genome shotgun (WGS) entry which is preliminary data.</text>
</comment>
<feature type="transmembrane region" description="Helical" evidence="6">
    <location>
        <begin position="197"/>
        <end position="220"/>
    </location>
</feature>
<evidence type="ECO:0000256" key="1">
    <source>
        <dbReference type="ARBA" id="ARBA00004127"/>
    </source>
</evidence>
<evidence type="ECO:0000313" key="8">
    <source>
        <dbReference type="EMBL" id="KAK3258189.1"/>
    </source>
</evidence>
<dbReference type="PANTHER" id="PTHR43826">
    <property type="entry name" value="GLUCOSE-6-PHOSPHATE EXCHANGER SLC37A4"/>
    <property type="match status" value="1"/>
</dbReference>
<name>A0AAE0FEG4_9CHLO</name>
<dbReference type="EMBL" id="LGRX02019743">
    <property type="protein sequence ID" value="KAK3258189.1"/>
    <property type="molecule type" value="Genomic_DNA"/>
</dbReference>
<dbReference type="InterPro" id="IPR020846">
    <property type="entry name" value="MFS_dom"/>
</dbReference>
<dbReference type="GO" id="GO:0061513">
    <property type="term" value="F:glucose 6-phosphate:phosphate antiporter activity"/>
    <property type="evidence" value="ECO:0007669"/>
    <property type="project" value="TreeGrafter"/>
</dbReference>
<accession>A0AAE0FEG4</accession>
<protein>
    <recommendedName>
        <fullName evidence="7">Major facilitator superfamily (MFS) profile domain-containing protein</fullName>
    </recommendedName>
</protein>
<dbReference type="InterPro" id="IPR011701">
    <property type="entry name" value="MFS"/>
</dbReference>
<evidence type="ECO:0000256" key="3">
    <source>
        <dbReference type="ARBA" id="ARBA00022989"/>
    </source>
</evidence>
<feature type="transmembrane region" description="Helical" evidence="6">
    <location>
        <begin position="232"/>
        <end position="251"/>
    </location>
</feature>
<feature type="transmembrane region" description="Helical" evidence="6">
    <location>
        <begin position="93"/>
        <end position="114"/>
    </location>
</feature>
<keyword evidence="2 6" id="KW-0812">Transmembrane</keyword>
<dbReference type="SUPFAM" id="SSF103473">
    <property type="entry name" value="MFS general substrate transporter"/>
    <property type="match status" value="1"/>
</dbReference>
<dbReference type="GO" id="GO:0035435">
    <property type="term" value="P:phosphate ion transmembrane transport"/>
    <property type="evidence" value="ECO:0007669"/>
    <property type="project" value="TreeGrafter"/>
</dbReference>
<dbReference type="Proteomes" id="UP001190700">
    <property type="component" value="Unassembled WGS sequence"/>
</dbReference>
<reference evidence="8 9" key="1">
    <citation type="journal article" date="2015" name="Genome Biol. Evol.">
        <title>Comparative Genomics of a Bacterivorous Green Alga Reveals Evolutionary Causalities and Consequences of Phago-Mixotrophic Mode of Nutrition.</title>
        <authorList>
            <person name="Burns J.A."/>
            <person name="Paasch A."/>
            <person name="Narechania A."/>
            <person name="Kim E."/>
        </authorList>
    </citation>
    <scope>NUCLEOTIDE SEQUENCE [LARGE SCALE GENOMIC DNA]</scope>
    <source>
        <strain evidence="8 9">PLY_AMNH</strain>
    </source>
</reference>
<comment type="subcellular location">
    <subcellularLocation>
        <location evidence="1">Endomembrane system</location>
        <topology evidence="1">Multi-pass membrane protein</topology>
    </subcellularLocation>
</comment>
<evidence type="ECO:0000256" key="2">
    <source>
        <dbReference type="ARBA" id="ARBA00022692"/>
    </source>
</evidence>
<proteinExistence type="predicted"/>
<evidence type="ECO:0000313" key="9">
    <source>
        <dbReference type="Proteomes" id="UP001190700"/>
    </source>
</evidence>
<evidence type="ECO:0000256" key="6">
    <source>
        <dbReference type="SAM" id="Phobius"/>
    </source>
</evidence>
<evidence type="ECO:0000259" key="7">
    <source>
        <dbReference type="PROSITE" id="PS50850"/>
    </source>
</evidence>
<organism evidence="8 9">
    <name type="scientific">Cymbomonas tetramitiformis</name>
    <dbReference type="NCBI Taxonomy" id="36881"/>
    <lineage>
        <taxon>Eukaryota</taxon>
        <taxon>Viridiplantae</taxon>
        <taxon>Chlorophyta</taxon>
        <taxon>Pyramimonadophyceae</taxon>
        <taxon>Pyramimonadales</taxon>
        <taxon>Pyramimonadaceae</taxon>
        <taxon>Cymbomonas</taxon>
    </lineage>
</organism>
<feature type="transmembrane region" description="Helical" evidence="6">
    <location>
        <begin position="263"/>
        <end position="282"/>
    </location>
</feature>
<feature type="domain" description="Major facilitator superfamily (MFS) profile" evidence="7">
    <location>
        <begin position="92"/>
        <end position="297"/>
    </location>
</feature>
<dbReference type="InterPro" id="IPR036259">
    <property type="entry name" value="MFS_trans_sf"/>
</dbReference>
<dbReference type="Gene3D" id="1.20.1250.20">
    <property type="entry name" value="MFS general substrate transporter like domains"/>
    <property type="match status" value="1"/>
</dbReference>
<sequence length="297" mass="31414">MAIVAAAVVMWAITDSPEPGSGPSPLPRPSPTPLPNPSHKAATVDGRWEQSLGLPPVDGQDKVEKNTSEVEVGADARSPKDVLLSVMSRRTMWVLAASYFFIYAVRQGIVNWSHFYLLQEKGAADAAAAAVAVSGLEVGGLLGNLSSGFLSDWMVKSGAGFGTGVAGKRVQVTLLYSVGTLLSLGLLWALPSPVGAMHWWAMFLLGHFVYGPQLLVALIATDVIPKSAVATANGFIGWVAYLGATSSGYPLTLMVKSYGWNSFFWALVLGTGAQLLFLLPLWSLQSSEQVDESTSSS</sequence>
<evidence type="ECO:0000256" key="5">
    <source>
        <dbReference type="SAM" id="MobiDB-lite"/>
    </source>
</evidence>
<dbReference type="PROSITE" id="PS50850">
    <property type="entry name" value="MFS"/>
    <property type="match status" value="1"/>
</dbReference>
<dbReference type="GO" id="GO:0016020">
    <property type="term" value="C:membrane"/>
    <property type="evidence" value="ECO:0007669"/>
    <property type="project" value="UniProtKB-ARBA"/>
</dbReference>
<dbReference type="GO" id="GO:0012505">
    <property type="term" value="C:endomembrane system"/>
    <property type="evidence" value="ECO:0007669"/>
    <property type="project" value="UniProtKB-SubCell"/>
</dbReference>
<feature type="region of interest" description="Disordered" evidence="5">
    <location>
        <begin position="16"/>
        <end position="47"/>
    </location>
</feature>
<keyword evidence="9" id="KW-1185">Reference proteome</keyword>
<dbReference type="InterPro" id="IPR051337">
    <property type="entry name" value="OPA_Antiporter"/>
</dbReference>
<dbReference type="PANTHER" id="PTHR43826:SF3">
    <property type="entry name" value="GLUCOSE-6-PHOSPHATE EXCHANGER SLC37A4"/>
    <property type="match status" value="1"/>
</dbReference>
<evidence type="ECO:0000256" key="4">
    <source>
        <dbReference type="ARBA" id="ARBA00023136"/>
    </source>
</evidence>
<dbReference type="AlphaFoldDB" id="A0AAE0FEG4"/>
<gene>
    <name evidence="8" type="ORF">CYMTET_32758</name>
</gene>
<dbReference type="Pfam" id="PF07690">
    <property type="entry name" value="MFS_1"/>
    <property type="match status" value="1"/>
</dbReference>
<keyword evidence="3 6" id="KW-1133">Transmembrane helix</keyword>
<keyword evidence="4 6" id="KW-0472">Membrane</keyword>
<feature type="transmembrane region" description="Helical" evidence="6">
    <location>
        <begin position="126"/>
        <end position="151"/>
    </location>
</feature>
<feature type="transmembrane region" description="Helical" evidence="6">
    <location>
        <begin position="172"/>
        <end position="191"/>
    </location>
</feature>